<protein>
    <submittedName>
        <fullName evidence="1">Uncharacterized protein</fullName>
    </submittedName>
</protein>
<keyword evidence="2" id="KW-1185">Reference proteome</keyword>
<name>A0ABS8SY34_DATST</name>
<proteinExistence type="predicted"/>
<dbReference type="EMBL" id="JACEIK010000926">
    <property type="protein sequence ID" value="MCD7463940.1"/>
    <property type="molecule type" value="Genomic_DNA"/>
</dbReference>
<evidence type="ECO:0000313" key="2">
    <source>
        <dbReference type="Proteomes" id="UP000823775"/>
    </source>
</evidence>
<dbReference type="Proteomes" id="UP000823775">
    <property type="component" value="Unassembled WGS sequence"/>
</dbReference>
<gene>
    <name evidence="1" type="ORF">HAX54_051726</name>
</gene>
<comment type="caution">
    <text evidence="1">The sequence shown here is derived from an EMBL/GenBank/DDBJ whole genome shotgun (WGS) entry which is preliminary data.</text>
</comment>
<evidence type="ECO:0000313" key="1">
    <source>
        <dbReference type="EMBL" id="MCD7463940.1"/>
    </source>
</evidence>
<reference evidence="1 2" key="1">
    <citation type="journal article" date="2021" name="BMC Genomics">
        <title>Datura genome reveals duplications of psychoactive alkaloid biosynthetic genes and high mutation rate following tissue culture.</title>
        <authorList>
            <person name="Rajewski A."/>
            <person name="Carter-House D."/>
            <person name="Stajich J."/>
            <person name="Litt A."/>
        </authorList>
    </citation>
    <scope>NUCLEOTIDE SEQUENCE [LARGE SCALE GENOMIC DNA]</scope>
    <source>
        <strain evidence="1">AR-01</strain>
    </source>
</reference>
<organism evidence="1 2">
    <name type="scientific">Datura stramonium</name>
    <name type="common">Jimsonweed</name>
    <name type="synonym">Common thornapple</name>
    <dbReference type="NCBI Taxonomy" id="4076"/>
    <lineage>
        <taxon>Eukaryota</taxon>
        <taxon>Viridiplantae</taxon>
        <taxon>Streptophyta</taxon>
        <taxon>Embryophyta</taxon>
        <taxon>Tracheophyta</taxon>
        <taxon>Spermatophyta</taxon>
        <taxon>Magnoliopsida</taxon>
        <taxon>eudicotyledons</taxon>
        <taxon>Gunneridae</taxon>
        <taxon>Pentapetalae</taxon>
        <taxon>asterids</taxon>
        <taxon>lamiids</taxon>
        <taxon>Solanales</taxon>
        <taxon>Solanaceae</taxon>
        <taxon>Solanoideae</taxon>
        <taxon>Datureae</taxon>
        <taxon>Datura</taxon>
    </lineage>
</organism>
<accession>A0ABS8SY34</accession>
<sequence length="128" mass="14696">MPIGLSSHRGLFQGPRNARIAPVLKYYTNSDIPSTVSQLGEEFHFCDYLPRKFYRYECENLQTYVRLFEYGAHVRRTHRKNIQAWYRTSGNGEARQLGPGVAPGRHSTMAPRSTSLRFLVAPRPLPIT</sequence>